<comment type="caution">
    <text evidence="9">The sequence shown here is derived from an EMBL/GenBank/DDBJ whole genome shotgun (WGS) entry which is preliminary data.</text>
</comment>
<feature type="compositionally biased region" description="Polar residues" evidence="6">
    <location>
        <begin position="330"/>
        <end position="347"/>
    </location>
</feature>
<dbReference type="GO" id="GO:0006351">
    <property type="term" value="P:DNA-templated transcription"/>
    <property type="evidence" value="ECO:0007669"/>
    <property type="project" value="UniProtKB-UniRule"/>
</dbReference>
<evidence type="ECO:0000256" key="5">
    <source>
        <dbReference type="RuleBase" id="RU367127"/>
    </source>
</evidence>
<feature type="region of interest" description="Disordered" evidence="6">
    <location>
        <begin position="247"/>
        <end position="312"/>
    </location>
</feature>
<evidence type="ECO:0000256" key="6">
    <source>
        <dbReference type="SAM" id="MobiDB-lite"/>
    </source>
</evidence>
<feature type="compositionally biased region" description="Basic and acidic residues" evidence="6">
    <location>
        <begin position="54"/>
        <end position="65"/>
    </location>
</feature>
<comment type="similarity">
    <text evidence="2 5">Belongs to the GRF family.</text>
</comment>
<dbReference type="EMBL" id="PDCK01000040">
    <property type="protein sequence ID" value="PRQ48260.1"/>
    <property type="molecule type" value="Genomic_DNA"/>
</dbReference>
<feature type="region of interest" description="Disordered" evidence="6">
    <location>
        <begin position="330"/>
        <end position="350"/>
    </location>
</feature>
<sequence length="593" mass="63926">MDFGVVGGMDMDCLMGPEPGEGATAHSHVSGPETKPGHGSGLSFKQQRSWPVEDDWRVSKPDDMSSPRTMPLPQGPPPQLLMRSSSLAPPRQEQMLSFASNKSEVTFLSKDGGASSDFAYYQRMPTPSSPYARNAGYGSGSLNANMHGLYAAAKGPFTPSQWIELEHQALIYKYLNANAPVPSNLLIPLKKALYPYGLSGPSPNSLGWGSFHLGYSGNADPEPGRCRRTDGKKWRCSRDAVADQKYCERHINRGRHRSRKPVEGQTGHGASRRANSKEVAPPVTSSMPTSVSGASQPQFKSLEPPPADTAAANSSVDAFANRMQDPQGLSVMSASSIKPESNASSFNIPKRDFPMEESSLSEFGLVSTDSLLNPSHRSSYIPKDFGGSFLDFTDQETQDQNLLHQFIDDWPKDQSSQSVVTWPEDLKSDWTQLSMAIPMASDFSSSSSSPTQDKLGLSPLRLSREFEPTQNLGVSNDQSEPTDQQTNWVPISWRSSMGGPLGEVLTNTSSCVNSKNSSSSNTSPINLLNEGWDGSSQLESSPTGVLQKSTFCSLSNSSSGSSPRADNKKSRDGASLYDDVLGSTLASSSVPSL</sequence>
<evidence type="ECO:0000256" key="3">
    <source>
        <dbReference type="ARBA" id="ARBA00023242"/>
    </source>
</evidence>
<evidence type="ECO:0000256" key="2">
    <source>
        <dbReference type="ARBA" id="ARBA00008122"/>
    </source>
</evidence>
<organism evidence="9 10">
    <name type="scientific">Rosa chinensis</name>
    <name type="common">China rose</name>
    <dbReference type="NCBI Taxonomy" id="74649"/>
    <lineage>
        <taxon>Eukaryota</taxon>
        <taxon>Viridiplantae</taxon>
        <taxon>Streptophyta</taxon>
        <taxon>Embryophyta</taxon>
        <taxon>Tracheophyta</taxon>
        <taxon>Spermatophyta</taxon>
        <taxon>Magnoliopsida</taxon>
        <taxon>eudicotyledons</taxon>
        <taxon>Gunneridae</taxon>
        <taxon>Pentapetalae</taxon>
        <taxon>rosids</taxon>
        <taxon>fabids</taxon>
        <taxon>Rosales</taxon>
        <taxon>Rosaceae</taxon>
        <taxon>Rosoideae</taxon>
        <taxon>Rosoideae incertae sedis</taxon>
        <taxon>Rosa</taxon>
    </lineage>
</organism>
<dbReference type="PANTHER" id="PTHR31602">
    <property type="entry name" value="GROWTH-REGULATING FACTOR 5"/>
    <property type="match status" value="1"/>
</dbReference>
<keyword evidence="5" id="KW-0804">Transcription</keyword>
<dbReference type="Pfam" id="PF08879">
    <property type="entry name" value="WRC"/>
    <property type="match status" value="1"/>
</dbReference>
<reference evidence="9 10" key="1">
    <citation type="journal article" date="2018" name="Nat. Genet.">
        <title>The Rosa genome provides new insights in the design of modern roses.</title>
        <authorList>
            <person name="Bendahmane M."/>
        </authorList>
    </citation>
    <scope>NUCLEOTIDE SEQUENCE [LARGE SCALE GENOMIC DNA]</scope>
    <source>
        <strain evidence="10">cv. Old Blush</strain>
    </source>
</reference>
<comment type="subcellular location">
    <subcellularLocation>
        <location evidence="1 4 5">Nucleus</location>
    </subcellularLocation>
</comment>
<evidence type="ECO:0000256" key="1">
    <source>
        <dbReference type="ARBA" id="ARBA00004123"/>
    </source>
</evidence>
<dbReference type="Gramene" id="PRQ48260">
    <property type="protein sequence ID" value="PRQ48260"/>
    <property type="gene ID" value="RchiOBHm_Chr2g0108741"/>
</dbReference>
<dbReference type="Proteomes" id="UP000238479">
    <property type="component" value="Chromosome 2"/>
</dbReference>
<dbReference type="OrthoDB" id="1927209at2759"/>
<dbReference type="SMART" id="SM00951">
    <property type="entry name" value="QLQ"/>
    <property type="match status" value="1"/>
</dbReference>
<dbReference type="GO" id="GO:0005634">
    <property type="term" value="C:nucleus"/>
    <property type="evidence" value="ECO:0007669"/>
    <property type="project" value="UniProtKB-SubCell"/>
</dbReference>
<dbReference type="PANTHER" id="PTHR31602:SF42">
    <property type="entry name" value="GROWTH-REGULATING FACTOR 2"/>
    <property type="match status" value="1"/>
</dbReference>
<comment type="domain">
    <text evidence="5">The QLQ domain and WRC domain may be involved in protein-protein interaction and DNA-binding, respectively.</text>
</comment>
<protein>
    <recommendedName>
        <fullName evidence="5">Growth-regulating factor</fullName>
    </recommendedName>
</protein>
<dbReference type="PROSITE" id="PS51666">
    <property type="entry name" value="QLQ"/>
    <property type="match status" value="1"/>
</dbReference>
<dbReference type="GO" id="GO:0006355">
    <property type="term" value="P:regulation of DNA-templated transcription"/>
    <property type="evidence" value="ECO:0007669"/>
    <property type="project" value="InterPro"/>
</dbReference>
<feature type="compositionally biased region" description="Low complexity" evidence="6">
    <location>
        <begin position="281"/>
        <end position="292"/>
    </location>
</feature>
<feature type="short sequence motif" description="Bipartite nuclear localization signal" evidence="4">
    <location>
        <begin position="225"/>
        <end position="235"/>
    </location>
</feature>
<feature type="compositionally biased region" description="Low complexity" evidence="6">
    <location>
        <begin position="506"/>
        <end position="523"/>
    </location>
</feature>
<keyword evidence="10" id="KW-1185">Reference proteome</keyword>
<evidence type="ECO:0000313" key="10">
    <source>
        <dbReference type="Proteomes" id="UP000238479"/>
    </source>
</evidence>
<gene>
    <name evidence="9" type="ORF">RchiOBHm_Chr2g0108741</name>
</gene>
<dbReference type="PROSITE" id="PS51667">
    <property type="entry name" value="WRC"/>
    <property type="match status" value="1"/>
</dbReference>
<dbReference type="GO" id="GO:0099402">
    <property type="term" value="P:plant organ development"/>
    <property type="evidence" value="ECO:0007669"/>
    <property type="project" value="UniProtKB-ARBA"/>
</dbReference>
<dbReference type="GO" id="GO:0005524">
    <property type="term" value="F:ATP binding"/>
    <property type="evidence" value="ECO:0007669"/>
    <property type="project" value="UniProtKB-UniRule"/>
</dbReference>
<feature type="compositionally biased region" description="Low complexity" evidence="6">
    <location>
        <begin position="549"/>
        <end position="562"/>
    </location>
</feature>
<dbReference type="OMA" id="GEDCWRS"/>
<feature type="region of interest" description="Disordered" evidence="6">
    <location>
        <begin position="1"/>
        <end position="92"/>
    </location>
</feature>
<dbReference type="InterPro" id="IPR014978">
    <property type="entry name" value="Gln-Leu-Gln_QLQ"/>
</dbReference>
<feature type="short sequence motif" description="Bipartite nuclear localization signal" evidence="4">
    <location>
        <begin position="253"/>
        <end position="260"/>
    </location>
</feature>
<accession>A0A2P6RPB9</accession>
<feature type="domain" description="WRC" evidence="8">
    <location>
        <begin position="220"/>
        <end position="264"/>
    </location>
</feature>
<comment type="function">
    <text evidence="5">Transcription activator.</text>
</comment>
<keyword evidence="5" id="KW-0010">Activator</keyword>
<proteinExistence type="inferred from homology"/>
<dbReference type="AlphaFoldDB" id="A0A2P6RPB9"/>
<name>A0A2P6RPB9_ROSCH</name>
<dbReference type="Pfam" id="PF08880">
    <property type="entry name" value="QLQ"/>
    <property type="match status" value="1"/>
</dbReference>
<dbReference type="InterPro" id="IPR031137">
    <property type="entry name" value="GRF"/>
</dbReference>
<evidence type="ECO:0000259" key="7">
    <source>
        <dbReference type="PROSITE" id="PS51666"/>
    </source>
</evidence>
<feature type="domain" description="QLQ" evidence="7">
    <location>
        <begin position="156"/>
        <end position="191"/>
    </location>
</feature>
<dbReference type="InterPro" id="IPR014977">
    <property type="entry name" value="WRC_dom"/>
</dbReference>
<keyword evidence="3 4" id="KW-0539">Nucleus</keyword>
<evidence type="ECO:0000256" key="4">
    <source>
        <dbReference type="PROSITE-ProRule" id="PRU01002"/>
    </source>
</evidence>
<evidence type="ECO:0000259" key="8">
    <source>
        <dbReference type="PROSITE" id="PS51667"/>
    </source>
</evidence>
<dbReference type="STRING" id="74649.A0A2P6RPB9"/>
<keyword evidence="5" id="KW-0805">Transcription regulation</keyword>
<feature type="compositionally biased region" description="Polar residues" evidence="6">
    <location>
        <begin position="534"/>
        <end position="548"/>
    </location>
</feature>
<feature type="region of interest" description="Disordered" evidence="6">
    <location>
        <begin position="504"/>
        <end position="575"/>
    </location>
</feature>
<evidence type="ECO:0000313" key="9">
    <source>
        <dbReference type="EMBL" id="PRQ48260.1"/>
    </source>
</evidence>